<dbReference type="AlphaFoldDB" id="A0AA88UEK6"/>
<keyword evidence="2" id="KW-0812">Transmembrane</keyword>
<keyword evidence="6" id="KW-1185">Reference proteome</keyword>
<evidence type="ECO:0000256" key="3">
    <source>
        <dbReference type="ARBA" id="ARBA00022989"/>
    </source>
</evidence>
<evidence type="ECO:0000256" key="4">
    <source>
        <dbReference type="ARBA" id="ARBA00023136"/>
    </source>
</evidence>
<gene>
    <name evidence="5" type="ORF">RJ640_014360</name>
</gene>
<evidence type="ECO:0000256" key="1">
    <source>
        <dbReference type="ARBA" id="ARBA00004141"/>
    </source>
</evidence>
<name>A0AA88UEK6_9ASTE</name>
<accession>A0AA88UEK6</accession>
<keyword evidence="3" id="KW-1133">Transmembrane helix</keyword>
<dbReference type="InterPro" id="IPR006214">
    <property type="entry name" value="Bax_inhibitor_1-related"/>
</dbReference>
<dbReference type="Pfam" id="PF01027">
    <property type="entry name" value="Bax1-I"/>
    <property type="match status" value="1"/>
</dbReference>
<reference evidence="5" key="1">
    <citation type="submission" date="2022-12" db="EMBL/GenBank/DDBJ databases">
        <title>Draft genome assemblies for two species of Escallonia (Escalloniales).</title>
        <authorList>
            <person name="Chanderbali A."/>
            <person name="Dervinis C."/>
            <person name="Anghel I."/>
            <person name="Soltis D."/>
            <person name="Soltis P."/>
            <person name="Zapata F."/>
        </authorList>
    </citation>
    <scope>NUCLEOTIDE SEQUENCE</scope>
    <source>
        <strain evidence="5">UCBG92.1500</strain>
        <tissue evidence="5">Leaf</tissue>
    </source>
</reference>
<dbReference type="GO" id="GO:0016020">
    <property type="term" value="C:membrane"/>
    <property type="evidence" value="ECO:0007669"/>
    <property type="project" value="UniProtKB-SubCell"/>
</dbReference>
<protein>
    <submittedName>
        <fullName evidence="5">Uncharacterized protein</fullName>
    </submittedName>
</protein>
<keyword evidence="4" id="KW-0472">Membrane</keyword>
<evidence type="ECO:0000256" key="2">
    <source>
        <dbReference type="ARBA" id="ARBA00022692"/>
    </source>
</evidence>
<sequence length="107" mass="11974">MDIVLSIDVVSRSISEPSKMFGTSSLSTKSDREEVAKSQDFTENLLQLRGEFIKKSTAVTSSGFGAAVFSGYIVYDTERLIKTFPEDEYVWASISLYVNILNLFLEN</sequence>
<comment type="caution">
    <text evidence="5">The sequence shown here is derived from an EMBL/GenBank/DDBJ whole genome shotgun (WGS) entry which is preliminary data.</text>
</comment>
<dbReference type="EMBL" id="JAVXUO010002530">
    <property type="protein sequence ID" value="KAK2972302.1"/>
    <property type="molecule type" value="Genomic_DNA"/>
</dbReference>
<evidence type="ECO:0000313" key="5">
    <source>
        <dbReference type="EMBL" id="KAK2972302.1"/>
    </source>
</evidence>
<organism evidence="5 6">
    <name type="scientific">Escallonia rubra</name>
    <dbReference type="NCBI Taxonomy" id="112253"/>
    <lineage>
        <taxon>Eukaryota</taxon>
        <taxon>Viridiplantae</taxon>
        <taxon>Streptophyta</taxon>
        <taxon>Embryophyta</taxon>
        <taxon>Tracheophyta</taxon>
        <taxon>Spermatophyta</taxon>
        <taxon>Magnoliopsida</taxon>
        <taxon>eudicotyledons</taxon>
        <taxon>Gunneridae</taxon>
        <taxon>Pentapetalae</taxon>
        <taxon>asterids</taxon>
        <taxon>campanulids</taxon>
        <taxon>Escalloniales</taxon>
        <taxon>Escalloniaceae</taxon>
        <taxon>Escallonia</taxon>
    </lineage>
</organism>
<dbReference type="Proteomes" id="UP001187471">
    <property type="component" value="Unassembled WGS sequence"/>
</dbReference>
<evidence type="ECO:0000313" key="6">
    <source>
        <dbReference type="Proteomes" id="UP001187471"/>
    </source>
</evidence>
<comment type="subcellular location">
    <subcellularLocation>
        <location evidence="1">Membrane</location>
        <topology evidence="1">Multi-pass membrane protein</topology>
    </subcellularLocation>
</comment>
<proteinExistence type="predicted"/>